<sequence length="264" mass="31081">MNEKAKNNDMISRSLRWVVYDEALSSFEYVYIGDIDVFICKEENDLCEMHAIHCCSLGLAYSNCVRGGSAFIKKPLKQLVKNFLQYGFRETSRMIMDRGVEIDKLSGLHFVKTKEYFNKVIPLQNKYIEEFNHLANKKSKRWNLCYFNDEAVLYELVNEAKLGLPPKPITTSNEMILNQDPKKVEFRPHHGLHLGIWRNDITQTKSEINFITESDLYRSYYFQFCDNRNNDIILNKILEEASPYIKNIISNMDKYYNFETENGK</sequence>
<evidence type="ECO:0000313" key="1">
    <source>
        <dbReference type="EMBL" id="MDG0811840.1"/>
    </source>
</evidence>
<evidence type="ECO:0000313" key="2">
    <source>
        <dbReference type="Proteomes" id="UP001153404"/>
    </source>
</evidence>
<organism evidence="1 2">
    <name type="scientific">Cohnella rhizosphaerae</name>
    <dbReference type="NCBI Taxonomy" id="1457232"/>
    <lineage>
        <taxon>Bacteria</taxon>
        <taxon>Bacillati</taxon>
        <taxon>Bacillota</taxon>
        <taxon>Bacilli</taxon>
        <taxon>Bacillales</taxon>
        <taxon>Paenibacillaceae</taxon>
        <taxon>Cohnella</taxon>
    </lineage>
</organism>
<keyword evidence="2" id="KW-1185">Reference proteome</keyword>
<dbReference type="EMBL" id="JAPDIA010000007">
    <property type="protein sequence ID" value="MDG0811840.1"/>
    <property type="molecule type" value="Genomic_DNA"/>
</dbReference>
<reference evidence="1" key="1">
    <citation type="submission" date="2022-10" db="EMBL/GenBank/DDBJ databases">
        <title>Comparative genomic analysis of Cohnella hashimotonis sp. nov., isolated from the International Space Station.</title>
        <authorList>
            <person name="Simpson A."/>
            <person name="Venkateswaran K."/>
        </authorList>
    </citation>
    <scope>NUCLEOTIDE SEQUENCE</scope>
    <source>
        <strain evidence="1">DSM 28161</strain>
    </source>
</reference>
<comment type="caution">
    <text evidence="1">The sequence shown here is derived from an EMBL/GenBank/DDBJ whole genome shotgun (WGS) entry which is preliminary data.</text>
</comment>
<accession>A0A9X4QUL0</accession>
<proteinExistence type="predicted"/>
<dbReference type="Proteomes" id="UP001153404">
    <property type="component" value="Unassembled WGS sequence"/>
</dbReference>
<gene>
    <name evidence="1" type="ORF">OMP40_22550</name>
</gene>
<protein>
    <submittedName>
        <fullName evidence="1">Uncharacterized protein</fullName>
    </submittedName>
</protein>
<dbReference type="AlphaFoldDB" id="A0A9X4QUL0"/>
<name>A0A9X4QUL0_9BACL</name>
<dbReference type="RefSeq" id="WP_277534690.1">
    <property type="nucleotide sequence ID" value="NZ_JAPDIA010000007.1"/>
</dbReference>